<gene>
    <name evidence="2" type="primary">RvY_02862-1</name>
    <name evidence="2" type="synonym">RvY_02862.1</name>
    <name evidence="2" type="ORF">RvY_02862</name>
</gene>
<reference evidence="2 3" key="1">
    <citation type="journal article" date="2016" name="Nat. Commun.">
        <title>Extremotolerant tardigrade genome and improved radiotolerance of human cultured cells by tardigrade-unique protein.</title>
        <authorList>
            <person name="Hashimoto T."/>
            <person name="Horikawa D.D."/>
            <person name="Saito Y."/>
            <person name="Kuwahara H."/>
            <person name="Kozuka-Hata H."/>
            <person name="Shin-I T."/>
            <person name="Minakuchi Y."/>
            <person name="Ohishi K."/>
            <person name="Motoyama A."/>
            <person name="Aizu T."/>
            <person name="Enomoto A."/>
            <person name="Kondo K."/>
            <person name="Tanaka S."/>
            <person name="Hara Y."/>
            <person name="Koshikawa S."/>
            <person name="Sagara H."/>
            <person name="Miura T."/>
            <person name="Yokobori S."/>
            <person name="Miyagawa K."/>
            <person name="Suzuki Y."/>
            <person name="Kubo T."/>
            <person name="Oyama M."/>
            <person name="Kohara Y."/>
            <person name="Fujiyama A."/>
            <person name="Arakawa K."/>
            <person name="Katayama T."/>
            <person name="Toyoda A."/>
            <person name="Kunieda T."/>
        </authorList>
    </citation>
    <scope>NUCLEOTIDE SEQUENCE [LARGE SCALE GENOMIC DNA]</scope>
    <source>
        <strain evidence="2 3">YOKOZUNA-1</strain>
    </source>
</reference>
<evidence type="ECO:0008006" key="4">
    <source>
        <dbReference type="Google" id="ProtNLM"/>
    </source>
</evidence>
<proteinExistence type="predicted"/>
<organism evidence="2 3">
    <name type="scientific">Ramazzottius varieornatus</name>
    <name type="common">Water bear</name>
    <name type="synonym">Tardigrade</name>
    <dbReference type="NCBI Taxonomy" id="947166"/>
    <lineage>
        <taxon>Eukaryota</taxon>
        <taxon>Metazoa</taxon>
        <taxon>Ecdysozoa</taxon>
        <taxon>Tardigrada</taxon>
        <taxon>Eutardigrada</taxon>
        <taxon>Parachela</taxon>
        <taxon>Hypsibioidea</taxon>
        <taxon>Ramazzottiidae</taxon>
        <taxon>Ramazzottius</taxon>
    </lineage>
</organism>
<dbReference type="EMBL" id="BDGG01000001">
    <property type="protein sequence ID" value="GAU90448.1"/>
    <property type="molecule type" value="Genomic_DNA"/>
</dbReference>
<accession>A0A1D1UWB3</accession>
<evidence type="ECO:0000313" key="3">
    <source>
        <dbReference type="Proteomes" id="UP000186922"/>
    </source>
</evidence>
<keyword evidence="3" id="KW-1185">Reference proteome</keyword>
<sequence length="102" mass="11354">MRGTKLPNEENITSNPLQAKRPPSRDFAIRGVPKHVTTEQLKNNLQSIGIIPHFLRIVCVGPDAPKPSTVGRIEFFASDLDIVLKTENRPSNIRITPLNFGL</sequence>
<evidence type="ECO:0000313" key="2">
    <source>
        <dbReference type="EMBL" id="GAU90448.1"/>
    </source>
</evidence>
<protein>
    <recommendedName>
        <fullName evidence="4">RRM domain-containing protein</fullName>
    </recommendedName>
</protein>
<evidence type="ECO:0000256" key="1">
    <source>
        <dbReference type="SAM" id="MobiDB-lite"/>
    </source>
</evidence>
<feature type="region of interest" description="Disordered" evidence="1">
    <location>
        <begin position="1"/>
        <end position="25"/>
    </location>
</feature>
<dbReference type="AlphaFoldDB" id="A0A1D1UWB3"/>
<comment type="caution">
    <text evidence="2">The sequence shown here is derived from an EMBL/GenBank/DDBJ whole genome shotgun (WGS) entry which is preliminary data.</text>
</comment>
<name>A0A1D1UWB3_RAMVA</name>
<dbReference type="Proteomes" id="UP000186922">
    <property type="component" value="Unassembled WGS sequence"/>
</dbReference>